<evidence type="ECO:0000256" key="8">
    <source>
        <dbReference type="ARBA" id="ARBA00022967"/>
    </source>
</evidence>
<name>A0A841RBZ0_9SPIO</name>
<keyword evidence="19" id="KW-1185">Reference proteome</keyword>
<evidence type="ECO:0000256" key="3">
    <source>
        <dbReference type="ARBA" id="ARBA00022519"/>
    </source>
</evidence>
<proteinExistence type="predicted"/>
<gene>
    <name evidence="18" type="ORF">HNR50_002879</name>
</gene>
<feature type="compositionally biased region" description="Basic and acidic residues" evidence="16">
    <location>
        <begin position="158"/>
        <end position="167"/>
    </location>
</feature>
<evidence type="ECO:0000256" key="1">
    <source>
        <dbReference type="ARBA" id="ARBA00022448"/>
    </source>
</evidence>
<evidence type="ECO:0000256" key="13">
    <source>
        <dbReference type="ARBA" id="ARBA00023075"/>
    </source>
</evidence>
<evidence type="ECO:0000256" key="16">
    <source>
        <dbReference type="SAM" id="MobiDB-lite"/>
    </source>
</evidence>
<dbReference type="PANTHER" id="PTHR37838">
    <property type="entry name" value="NA(+)-TRANSLOCATING NADH-QUINONE REDUCTASE SUBUNIT C"/>
    <property type="match status" value="1"/>
</dbReference>
<evidence type="ECO:0000256" key="5">
    <source>
        <dbReference type="ARBA" id="ARBA00022630"/>
    </source>
</evidence>
<keyword evidence="14" id="KW-0472">Membrane</keyword>
<evidence type="ECO:0000256" key="2">
    <source>
        <dbReference type="ARBA" id="ARBA00022475"/>
    </source>
</evidence>
<keyword evidence="12" id="KW-0406">Ion transport</keyword>
<dbReference type="GO" id="GO:0016020">
    <property type="term" value="C:membrane"/>
    <property type="evidence" value="ECO:0007669"/>
    <property type="project" value="InterPro"/>
</dbReference>
<comment type="caution">
    <text evidence="18">The sequence shown here is derived from an EMBL/GenBank/DDBJ whole genome shotgun (WGS) entry which is preliminary data.</text>
</comment>
<dbReference type="EC" id="1.6.5.-" evidence="18"/>
<evidence type="ECO:0000256" key="12">
    <source>
        <dbReference type="ARBA" id="ARBA00023065"/>
    </source>
</evidence>
<keyword evidence="1" id="KW-0813">Transport</keyword>
<evidence type="ECO:0000259" key="17">
    <source>
        <dbReference type="SMART" id="SM00900"/>
    </source>
</evidence>
<dbReference type="RefSeq" id="WP_184747447.1">
    <property type="nucleotide sequence ID" value="NZ_JACHGJ010000005.1"/>
</dbReference>
<keyword evidence="6" id="KW-0288">FMN</keyword>
<dbReference type="AlphaFoldDB" id="A0A841RBZ0"/>
<keyword evidence="15" id="KW-0739">Sodium transport</keyword>
<evidence type="ECO:0000256" key="10">
    <source>
        <dbReference type="ARBA" id="ARBA00023027"/>
    </source>
</evidence>
<keyword evidence="3" id="KW-0997">Cell inner membrane</keyword>
<keyword evidence="10" id="KW-0520">NAD</keyword>
<keyword evidence="9" id="KW-1133">Transmembrane helix</keyword>
<evidence type="ECO:0000256" key="15">
    <source>
        <dbReference type="ARBA" id="ARBA00023201"/>
    </source>
</evidence>
<feature type="domain" description="FMN-binding" evidence="17">
    <location>
        <begin position="97"/>
        <end position="193"/>
    </location>
</feature>
<evidence type="ECO:0000313" key="18">
    <source>
        <dbReference type="EMBL" id="MBB6481206.1"/>
    </source>
</evidence>
<protein>
    <submittedName>
        <fullName evidence="18">Na+-transporting NADH:ubiquinone oxidoreductase subunit C</fullName>
        <ecNumber evidence="18">1.6.5.-</ecNumber>
    </submittedName>
</protein>
<sequence>MKKDSLIYTVLVTAVAAFIFVFLLSLANSATSEKVAENQRILEARAYLTAAGIVVSEEMDVEKELKSVFPQFDSSKPYQETTLNGKQLIVAPFQGSGLWGTITGVLGMDADFSRIVGMEILSHSETPGLGGRIDEAWFKDQFKGEYAVDGIVIRKGGGKGDTDKDNGEVDGITGASRTSDSLQQIINNQIDKMKSAKGGMN</sequence>
<evidence type="ECO:0000256" key="7">
    <source>
        <dbReference type="ARBA" id="ARBA00022692"/>
    </source>
</evidence>
<keyword evidence="4" id="KW-0597">Phosphoprotein</keyword>
<dbReference type="EMBL" id="JACHGJ010000005">
    <property type="protein sequence ID" value="MBB6481206.1"/>
    <property type="molecule type" value="Genomic_DNA"/>
</dbReference>
<organism evidence="18 19">
    <name type="scientific">Spirochaeta isovalerica</name>
    <dbReference type="NCBI Taxonomy" id="150"/>
    <lineage>
        <taxon>Bacteria</taxon>
        <taxon>Pseudomonadati</taxon>
        <taxon>Spirochaetota</taxon>
        <taxon>Spirochaetia</taxon>
        <taxon>Spirochaetales</taxon>
        <taxon>Spirochaetaceae</taxon>
        <taxon>Spirochaeta</taxon>
    </lineage>
</organism>
<keyword evidence="8" id="KW-1278">Translocase</keyword>
<reference evidence="18 19" key="1">
    <citation type="submission" date="2020-08" db="EMBL/GenBank/DDBJ databases">
        <title>Genomic Encyclopedia of Type Strains, Phase IV (KMG-IV): sequencing the most valuable type-strain genomes for metagenomic binning, comparative biology and taxonomic classification.</title>
        <authorList>
            <person name="Goeker M."/>
        </authorList>
    </citation>
    <scope>NUCLEOTIDE SEQUENCE [LARGE SCALE GENOMIC DNA]</scope>
    <source>
        <strain evidence="18 19">DSM 2461</strain>
    </source>
</reference>
<dbReference type="Proteomes" id="UP000587760">
    <property type="component" value="Unassembled WGS sequence"/>
</dbReference>
<keyword evidence="7" id="KW-0812">Transmembrane</keyword>
<dbReference type="GO" id="GO:0016655">
    <property type="term" value="F:oxidoreductase activity, acting on NAD(P)H, quinone or similar compound as acceptor"/>
    <property type="evidence" value="ECO:0007669"/>
    <property type="project" value="InterPro"/>
</dbReference>
<accession>A0A841RBZ0</accession>
<dbReference type="SMART" id="SM00900">
    <property type="entry name" value="FMN_bind"/>
    <property type="match status" value="1"/>
</dbReference>
<evidence type="ECO:0000256" key="4">
    <source>
        <dbReference type="ARBA" id="ARBA00022553"/>
    </source>
</evidence>
<dbReference type="InterPro" id="IPR007329">
    <property type="entry name" value="FMN-bd"/>
</dbReference>
<keyword evidence="18" id="KW-0560">Oxidoreductase</keyword>
<dbReference type="GO" id="GO:0006814">
    <property type="term" value="P:sodium ion transport"/>
    <property type="evidence" value="ECO:0007669"/>
    <property type="project" value="UniProtKB-KW"/>
</dbReference>
<evidence type="ECO:0000313" key="19">
    <source>
        <dbReference type="Proteomes" id="UP000587760"/>
    </source>
</evidence>
<evidence type="ECO:0000256" key="6">
    <source>
        <dbReference type="ARBA" id="ARBA00022643"/>
    </source>
</evidence>
<keyword evidence="5" id="KW-0285">Flavoprotein</keyword>
<dbReference type="InterPro" id="IPR010204">
    <property type="entry name" value="NqrC"/>
</dbReference>
<keyword evidence="13 18" id="KW-0830">Ubiquinone</keyword>
<evidence type="ECO:0000256" key="11">
    <source>
        <dbReference type="ARBA" id="ARBA00023053"/>
    </source>
</evidence>
<feature type="region of interest" description="Disordered" evidence="16">
    <location>
        <begin position="157"/>
        <end position="178"/>
    </location>
</feature>
<evidence type="ECO:0000256" key="14">
    <source>
        <dbReference type="ARBA" id="ARBA00023136"/>
    </source>
</evidence>
<dbReference type="GO" id="GO:0010181">
    <property type="term" value="F:FMN binding"/>
    <property type="evidence" value="ECO:0007669"/>
    <property type="project" value="InterPro"/>
</dbReference>
<evidence type="ECO:0000256" key="9">
    <source>
        <dbReference type="ARBA" id="ARBA00022989"/>
    </source>
</evidence>
<dbReference type="Pfam" id="PF04205">
    <property type="entry name" value="FMN_bind"/>
    <property type="match status" value="1"/>
</dbReference>
<keyword evidence="11" id="KW-0915">Sodium</keyword>
<keyword evidence="2" id="KW-1003">Cell membrane</keyword>
<dbReference type="PANTHER" id="PTHR37838:SF1">
    <property type="entry name" value="NA(+)-TRANSLOCATING NADH-QUINONE REDUCTASE SUBUNIT C"/>
    <property type="match status" value="1"/>
</dbReference>